<accession>A0A7R9HS99</accession>
<organism evidence="1">
    <name type="scientific">Timema monikensis</name>
    <dbReference type="NCBI Taxonomy" id="170555"/>
    <lineage>
        <taxon>Eukaryota</taxon>
        <taxon>Metazoa</taxon>
        <taxon>Ecdysozoa</taxon>
        <taxon>Arthropoda</taxon>
        <taxon>Hexapoda</taxon>
        <taxon>Insecta</taxon>
        <taxon>Pterygota</taxon>
        <taxon>Neoptera</taxon>
        <taxon>Polyneoptera</taxon>
        <taxon>Phasmatodea</taxon>
        <taxon>Timematodea</taxon>
        <taxon>Timematoidea</taxon>
        <taxon>Timematidae</taxon>
        <taxon>Timema</taxon>
    </lineage>
</organism>
<sequence length="158" mass="18210">MVVKYSADLLLTFYTDIPVNASLSRRAACVDNLWRCQVEVQPEPLNNIQHKWERVSERDFTRLGVFDGRIKGILLYKWFYKSPINRLVKQVLLLLYLSKATSGSHDLTYESSFSNVSQQPEGWLDVISIHTELGMPSALRLVLSFSYKRPPKKGPHQL</sequence>
<proteinExistence type="predicted"/>
<name>A0A7R9HS99_9NEOP</name>
<dbReference type="EMBL" id="OB795645">
    <property type="protein sequence ID" value="CAD7432516.1"/>
    <property type="molecule type" value="Genomic_DNA"/>
</dbReference>
<dbReference type="AlphaFoldDB" id="A0A7R9HS99"/>
<protein>
    <submittedName>
        <fullName evidence="1">Uncharacterized protein</fullName>
    </submittedName>
</protein>
<reference evidence="1" key="1">
    <citation type="submission" date="2020-11" db="EMBL/GenBank/DDBJ databases">
        <authorList>
            <person name="Tran Van P."/>
        </authorList>
    </citation>
    <scope>NUCLEOTIDE SEQUENCE</scope>
</reference>
<evidence type="ECO:0000313" key="1">
    <source>
        <dbReference type="EMBL" id="CAD7432516.1"/>
    </source>
</evidence>
<gene>
    <name evidence="1" type="ORF">TMSB3V08_LOCUS9223</name>
</gene>